<dbReference type="RefSeq" id="WP_262896225.1">
    <property type="nucleotide sequence ID" value="NZ_JAERTY010000034.1"/>
</dbReference>
<dbReference type="PANTHER" id="PTHR33795:SF1">
    <property type="entry name" value="INSERTION ELEMENT IS150 PROTEIN INSJ"/>
    <property type="match status" value="1"/>
</dbReference>
<dbReference type="InterPro" id="IPR036388">
    <property type="entry name" value="WH-like_DNA-bd_sf"/>
</dbReference>
<evidence type="ECO:0000313" key="4">
    <source>
        <dbReference type="EMBL" id="MBL1411586.1"/>
    </source>
</evidence>
<feature type="domain" description="Insertion element IS150 protein InsJ-like helix-turn-helix" evidence="3">
    <location>
        <begin position="68"/>
        <end position="120"/>
    </location>
</feature>
<dbReference type="PANTHER" id="PTHR33795">
    <property type="entry name" value="INSERTION ELEMENT IS150 PROTEIN INSJ"/>
    <property type="match status" value="1"/>
</dbReference>
<dbReference type="InterPro" id="IPR052057">
    <property type="entry name" value="IS150/IS1296_orfA-like"/>
</dbReference>
<protein>
    <submittedName>
        <fullName evidence="4">Transposase</fullName>
    </submittedName>
</protein>
<feature type="domain" description="Insertion element IS150 protein InsJ-like helix-turn-helix" evidence="3">
    <location>
        <begin position="11"/>
        <end position="58"/>
    </location>
</feature>
<dbReference type="Gene3D" id="1.10.10.10">
    <property type="entry name" value="Winged helix-like DNA-binding domain superfamily/Winged helix DNA-binding domain"/>
    <property type="match status" value="2"/>
</dbReference>
<evidence type="ECO:0000256" key="2">
    <source>
        <dbReference type="SAM" id="MobiDB-lite"/>
    </source>
</evidence>
<accession>A0ABS1RA74</accession>
<dbReference type="SUPFAM" id="SSF48295">
    <property type="entry name" value="TrpR-like"/>
    <property type="match status" value="1"/>
</dbReference>
<feature type="region of interest" description="Disordered" evidence="2">
    <location>
        <begin position="112"/>
        <end position="144"/>
    </location>
</feature>
<proteinExistence type="inferred from homology"/>
<comment type="caution">
    <text evidence="4">The sequence shown here is derived from an EMBL/GenBank/DDBJ whole genome shotgun (WGS) entry which is preliminary data.</text>
</comment>
<dbReference type="SUPFAM" id="SSF46689">
    <property type="entry name" value="Homeodomain-like"/>
    <property type="match status" value="1"/>
</dbReference>
<keyword evidence="5" id="KW-1185">Reference proteome</keyword>
<comment type="similarity">
    <text evidence="1">Belongs to the IS150/IS1296 orfA family.</text>
</comment>
<dbReference type="InterPro" id="IPR009057">
    <property type="entry name" value="Homeodomain-like_sf"/>
</dbReference>
<gene>
    <name evidence="4" type="ORF">JKG61_22735</name>
</gene>
<name>A0ABS1RA74_9SPHI</name>
<evidence type="ECO:0000259" key="3">
    <source>
        <dbReference type="Pfam" id="PF13518"/>
    </source>
</evidence>
<feature type="compositionally biased region" description="Basic and acidic residues" evidence="2">
    <location>
        <begin position="121"/>
        <end position="130"/>
    </location>
</feature>
<sequence>MRKNKKHSLEFKLSIVDRIVQGHGSVRTISKEHSLSHDMVRRWQKQFESFGIEGLKPRGVNTVYPQSFKISVLQTIQEENLSLMEAMLRFNLPSPSIIVNWRKQVEAHGFEGLKPQVKGRAPMEKNDKSPNKRKKRASKVPLTKEEQLQQELEYLRAENALLKKLHALVQKDSKRKP</sequence>
<dbReference type="InterPro" id="IPR055247">
    <property type="entry name" value="InsJ-like_HTH"/>
</dbReference>
<reference evidence="4 5" key="1">
    <citation type="submission" date="2021-01" db="EMBL/GenBank/DDBJ databases">
        <title>C459-1 draft genome sequence.</title>
        <authorList>
            <person name="Zhang X.-F."/>
        </authorList>
    </citation>
    <scope>NUCLEOTIDE SEQUENCE [LARGE SCALE GENOMIC DNA]</scope>
    <source>
        <strain evidence="5">C459-1</strain>
    </source>
</reference>
<dbReference type="EMBL" id="JAERTY010000034">
    <property type="protein sequence ID" value="MBL1411586.1"/>
    <property type="molecule type" value="Genomic_DNA"/>
</dbReference>
<organism evidence="4 5">
    <name type="scientific">Sphingobacterium faecale</name>
    <dbReference type="NCBI Taxonomy" id="2803775"/>
    <lineage>
        <taxon>Bacteria</taxon>
        <taxon>Pseudomonadati</taxon>
        <taxon>Bacteroidota</taxon>
        <taxon>Sphingobacteriia</taxon>
        <taxon>Sphingobacteriales</taxon>
        <taxon>Sphingobacteriaceae</taxon>
        <taxon>Sphingobacterium</taxon>
    </lineage>
</organism>
<dbReference type="Proteomes" id="UP000625283">
    <property type="component" value="Unassembled WGS sequence"/>
</dbReference>
<dbReference type="Pfam" id="PF13518">
    <property type="entry name" value="HTH_28"/>
    <property type="match status" value="2"/>
</dbReference>
<evidence type="ECO:0000313" key="5">
    <source>
        <dbReference type="Proteomes" id="UP000625283"/>
    </source>
</evidence>
<dbReference type="InterPro" id="IPR010921">
    <property type="entry name" value="Trp_repressor/repl_initiator"/>
</dbReference>
<evidence type="ECO:0000256" key="1">
    <source>
        <dbReference type="ARBA" id="ARBA00038232"/>
    </source>
</evidence>